<proteinExistence type="predicted"/>
<evidence type="ECO:0000313" key="15">
    <source>
        <dbReference type="EMBL" id="CAC5379369.1"/>
    </source>
</evidence>
<evidence type="ECO:0000256" key="5">
    <source>
        <dbReference type="ARBA" id="ARBA00022722"/>
    </source>
</evidence>
<keyword evidence="8 15" id="KW-0378">Hydrolase</keyword>
<evidence type="ECO:0000256" key="3">
    <source>
        <dbReference type="ARBA" id="ARBA00004322"/>
    </source>
</evidence>
<keyword evidence="9" id="KW-0460">Magnesium</keyword>
<reference evidence="15 16" key="1">
    <citation type="submission" date="2020-06" db="EMBL/GenBank/DDBJ databases">
        <authorList>
            <person name="Li R."/>
            <person name="Bekaert M."/>
        </authorList>
    </citation>
    <scope>NUCLEOTIDE SEQUENCE [LARGE SCALE GENOMIC DNA]</scope>
    <source>
        <strain evidence="16">wild</strain>
    </source>
</reference>
<evidence type="ECO:0000256" key="12">
    <source>
        <dbReference type="ARBA" id="ARBA00031304"/>
    </source>
</evidence>
<dbReference type="AlphaFoldDB" id="A0A6J8B9T7"/>
<feature type="domain" description="Endonuclease/exonuclease/phosphatase" evidence="14">
    <location>
        <begin position="114"/>
        <end position="351"/>
    </location>
</feature>
<evidence type="ECO:0000256" key="7">
    <source>
        <dbReference type="ARBA" id="ARBA00022763"/>
    </source>
</evidence>
<keyword evidence="7" id="KW-0227">DNA damage</keyword>
<protein>
    <recommendedName>
        <fullName evidence="4">Tyrosyl-DNA phosphodiesterase 2</fullName>
    </recommendedName>
    <alternativeName>
        <fullName evidence="12">5'-tyrosyl-DNA phosphodiesterase</fullName>
    </alternativeName>
</protein>
<evidence type="ECO:0000313" key="16">
    <source>
        <dbReference type="Proteomes" id="UP000507470"/>
    </source>
</evidence>
<evidence type="ECO:0000256" key="13">
    <source>
        <dbReference type="SAM" id="MobiDB-lite"/>
    </source>
</evidence>
<comment type="cofactor">
    <cofactor evidence="2">
        <name>Mg(2+)</name>
        <dbReference type="ChEBI" id="CHEBI:18420"/>
    </cofactor>
</comment>
<dbReference type="InterPro" id="IPR005135">
    <property type="entry name" value="Endo/exonuclease/phosphatase"/>
</dbReference>
<dbReference type="Gene3D" id="3.60.10.10">
    <property type="entry name" value="Endonuclease/exonuclease/phosphatase"/>
    <property type="match status" value="1"/>
</dbReference>
<dbReference type="GO" id="GO:0070260">
    <property type="term" value="F:5'-tyrosyl-DNA phosphodiesterase activity"/>
    <property type="evidence" value="ECO:0007669"/>
    <property type="project" value="TreeGrafter"/>
</dbReference>
<dbReference type="SUPFAM" id="SSF56219">
    <property type="entry name" value="DNase I-like"/>
    <property type="match status" value="1"/>
</dbReference>
<organism evidence="15 16">
    <name type="scientific">Mytilus coruscus</name>
    <name type="common">Sea mussel</name>
    <dbReference type="NCBI Taxonomy" id="42192"/>
    <lineage>
        <taxon>Eukaryota</taxon>
        <taxon>Metazoa</taxon>
        <taxon>Spiralia</taxon>
        <taxon>Lophotrochozoa</taxon>
        <taxon>Mollusca</taxon>
        <taxon>Bivalvia</taxon>
        <taxon>Autobranchia</taxon>
        <taxon>Pteriomorphia</taxon>
        <taxon>Mytilida</taxon>
        <taxon>Mytiloidea</taxon>
        <taxon>Mytilidae</taxon>
        <taxon>Mytilinae</taxon>
        <taxon>Mytilus</taxon>
    </lineage>
</organism>
<dbReference type="GO" id="GO:0004518">
    <property type="term" value="F:nuclease activity"/>
    <property type="evidence" value="ECO:0007669"/>
    <property type="project" value="UniProtKB-KW"/>
</dbReference>
<dbReference type="CDD" id="cd14672">
    <property type="entry name" value="UBA_ceTYDP2_like"/>
    <property type="match status" value="1"/>
</dbReference>
<dbReference type="GO" id="GO:0016605">
    <property type="term" value="C:PML body"/>
    <property type="evidence" value="ECO:0007669"/>
    <property type="project" value="UniProtKB-SubCell"/>
</dbReference>
<evidence type="ECO:0000256" key="9">
    <source>
        <dbReference type="ARBA" id="ARBA00022842"/>
    </source>
</evidence>
<evidence type="ECO:0000256" key="4">
    <source>
        <dbReference type="ARBA" id="ARBA00017870"/>
    </source>
</evidence>
<evidence type="ECO:0000256" key="11">
    <source>
        <dbReference type="ARBA" id="ARBA00023242"/>
    </source>
</evidence>
<dbReference type="PANTHER" id="PTHR15822:SF4">
    <property type="entry name" value="TYROSYL-DNA PHOSPHODIESTERASE 2"/>
    <property type="match status" value="1"/>
</dbReference>
<dbReference type="Gene3D" id="1.10.8.10">
    <property type="entry name" value="DNA helicase RuvA subunit, C-terminal domain"/>
    <property type="match status" value="1"/>
</dbReference>
<dbReference type="SUPFAM" id="SSF46934">
    <property type="entry name" value="UBA-like"/>
    <property type="match status" value="1"/>
</dbReference>
<keyword evidence="16" id="KW-1185">Reference proteome</keyword>
<feature type="compositionally biased region" description="Low complexity" evidence="13">
    <location>
        <begin position="77"/>
        <end position="92"/>
    </location>
</feature>
<dbReference type="GO" id="GO:0046872">
    <property type="term" value="F:metal ion binding"/>
    <property type="evidence" value="ECO:0007669"/>
    <property type="project" value="UniProtKB-KW"/>
</dbReference>
<dbReference type="EMBL" id="CACVKT020002697">
    <property type="protein sequence ID" value="CAC5379369.1"/>
    <property type="molecule type" value="Genomic_DNA"/>
</dbReference>
<accession>A0A6J8B9T7</accession>
<gene>
    <name evidence="15" type="ORF">MCOR_15443</name>
</gene>
<keyword evidence="5" id="KW-0540">Nuclease</keyword>
<feature type="region of interest" description="Disordered" evidence="13">
    <location>
        <begin position="75"/>
        <end position="103"/>
    </location>
</feature>
<sequence length="363" mass="41239">MSDSDSVDESKIPSREECENRCQKFAEITGTDSALAMFYLQDREWELDRAVNAYFEETGESIGSAPQKKKIKIDGLSFSGRSDGNNSSSSTSPVIKTERKPDVDDPLPNRIRLMSWNIDGLCEKAKVKRTQAVCDIINKDNPHAVFLQEVVPETLEVLTSKCPTYHIIEAANQEYFTAVMLKVGVAEVKESKVIPFTSSLMLRTLQKIECTIKGVKFLLMTSHLESTKDHAAERKQQLKIALQHMVSANSDQTVIFGGDLNLRDKELQELKGLPEGVLDMWQVTGSRKEAEFTWDLTRNTNLEWTGRFKPRCRFDRIYTRHCKPKSVIVPKYFELVGLEKIPSCGLFPSDHWGLLAHYDKIEK</sequence>
<evidence type="ECO:0000256" key="1">
    <source>
        <dbReference type="ARBA" id="ARBA00001936"/>
    </source>
</evidence>
<keyword evidence="10" id="KW-0234">DNA repair</keyword>
<keyword evidence="6" id="KW-0479">Metal-binding</keyword>
<dbReference type="InterPro" id="IPR051547">
    <property type="entry name" value="TDP2-like"/>
</dbReference>
<dbReference type="GO" id="GO:0005737">
    <property type="term" value="C:cytoplasm"/>
    <property type="evidence" value="ECO:0007669"/>
    <property type="project" value="TreeGrafter"/>
</dbReference>
<dbReference type="FunFam" id="3.60.10.10:FF:000024">
    <property type="entry name" value="Tyrosyl-DNA phosphodiesterase 2"/>
    <property type="match status" value="1"/>
</dbReference>
<dbReference type="CDD" id="cd09080">
    <property type="entry name" value="TDP2"/>
    <property type="match status" value="1"/>
</dbReference>
<dbReference type="InterPro" id="IPR009060">
    <property type="entry name" value="UBA-like_sf"/>
</dbReference>
<keyword evidence="11" id="KW-0539">Nucleus</keyword>
<evidence type="ECO:0000256" key="6">
    <source>
        <dbReference type="ARBA" id="ARBA00022723"/>
    </source>
</evidence>
<dbReference type="GO" id="GO:0003697">
    <property type="term" value="F:single-stranded DNA binding"/>
    <property type="evidence" value="ECO:0007669"/>
    <property type="project" value="TreeGrafter"/>
</dbReference>
<name>A0A6J8B9T7_MYTCO</name>
<dbReference type="GO" id="GO:0006302">
    <property type="term" value="P:double-strand break repair"/>
    <property type="evidence" value="ECO:0007669"/>
    <property type="project" value="TreeGrafter"/>
</dbReference>
<comment type="subcellular location">
    <subcellularLocation>
        <location evidence="3">Nucleus</location>
        <location evidence="3">PML body</location>
    </subcellularLocation>
</comment>
<comment type="cofactor">
    <cofactor evidence="1">
        <name>Mn(2+)</name>
        <dbReference type="ChEBI" id="CHEBI:29035"/>
    </cofactor>
</comment>
<dbReference type="InterPro" id="IPR036691">
    <property type="entry name" value="Endo/exonu/phosph_ase_sf"/>
</dbReference>
<evidence type="ECO:0000259" key="14">
    <source>
        <dbReference type="Pfam" id="PF03372"/>
    </source>
</evidence>
<dbReference type="PANTHER" id="PTHR15822">
    <property type="entry name" value="TRAF AND TNF RECEPTOR-ASSOCIATED PROTEIN"/>
    <property type="match status" value="1"/>
</dbReference>
<dbReference type="Pfam" id="PF14555">
    <property type="entry name" value="UBA_4"/>
    <property type="match status" value="1"/>
</dbReference>
<evidence type="ECO:0000256" key="8">
    <source>
        <dbReference type="ARBA" id="ARBA00022801"/>
    </source>
</evidence>
<dbReference type="Proteomes" id="UP000507470">
    <property type="component" value="Unassembled WGS sequence"/>
</dbReference>
<dbReference type="OrthoDB" id="9975959at2759"/>
<evidence type="ECO:0000256" key="2">
    <source>
        <dbReference type="ARBA" id="ARBA00001946"/>
    </source>
</evidence>
<evidence type="ECO:0000256" key="10">
    <source>
        <dbReference type="ARBA" id="ARBA00023204"/>
    </source>
</evidence>
<dbReference type="Pfam" id="PF03372">
    <property type="entry name" value="Exo_endo_phos"/>
    <property type="match status" value="1"/>
</dbReference>